<feature type="chain" id="PRO_5042964669" description="beta-glucosidase" evidence="11">
    <location>
        <begin position="24"/>
        <end position="895"/>
    </location>
</feature>
<dbReference type="InterPro" id="IPR013783">
    <property type="entry name" value="Ig-like_fold"/>
</dbReference>
<gene>
    <name evidence="13" type="ORF">C7999DRAFT_11940</name>
</gene>
<dbReference type="InterPro" id="IPR001764">
    <property type="entry name" value="Glyco_hydro_3_N"/>
</dbReference>
<dbReference type="PANTHER" id="PTHR42715">
    <property type="entry name" value="BETA-GLUCOSIDASE"/>
    <property type="match status" value="1"/>
</dbReference>
<keyword evidence="6" id="KW-0325">Glycoprotein</keyword>
<proteinExistence type="inferred from homology"/>
<evidence type="ECO:0000256" key="10">
    <source>
        <dbReference type="RuleBase" id="RU361161"/>
    </source>
</evidence>
<keyword evidence="11" id="KW-0732">Signal</keyword>
<evidence type="ECO:0000256" key="7">
    <source>
        <dbReference type="ARBA" id="ARBA00023277"/>
    </source>
</evidence>
<keyword evidence="5" id="KW-0136">Cellulose degradation</keyword>
<evidence type="ECO:0000256" key="5">
    <source>
        <dbReference type="ARBA" id="ARBA00023001"/>
    </source>
</evidence>
<dbReference type="InterPro" id="IPR017853">
    <property type="entry name" value="GH"/>
</dbReference>
<evidence type="ECO:0000256" key="3">
    <source>
        <dbReference type="ARBA" id="ARBA00005336"/>
    </source>
</evidence>
<dbReference type="PROSITE" id="PS00775">
    <property type="entry name" value="GLYCOSYL_HYDROL_F3"/>
    <property type="match status" value="1"/>
</dbReference>
<evidence type="ECO:0000256" key="1">
    <source>
        <dbReference type="ARBA" id="ARBA00000448"/>
    </source>
</evidence>
<evidence type="ECO:0000256" key="4">
    <source>
        <dbReference type="ARBA" id="ARBA00022801"/>
    </source>
</evidence>
<dbReference type="Gene3D" id="2.60.40.10">
    <property type="entry name" value="Immunoglobulins"/>
    <property type="match status" value="1"/>
</dbReference>
<dbReference type="SMART" id="SM01217">
    <property type="entry name" value="Fn3_like"/>
    <property type="match status" value="1"/>
</dbReference>
<evidence type="ECO:0000256" key="6">
    <source>
        <dbReference type="ARBA" id="ARBA00023180"/>
    </source>
</evidence>
<comment type="catalytic activity">
    <reaction evidence="1 10">
        <text>Hydrolysis of terminal, non-reducing beta-D-glucosyl residues with release of beta-D-glucose.</text>
        <dbReference type="EC" id="3.2.1.21"/>
    </reaction>
</comment>
<comment type="caution">
    <text evidence="13">The sequence shown here is derived from an EMBL/GenBank/DDBJ whole genome shotgun (WGS) entry which is preliminary data.</text>
</comment>
<dbReference type="InterPro" id="IPR036881">
    <property type="entry name" value="Glyco_hydro_3_C_sf"/>
</dbReference>
<dbReference type="Gene3D" id="3.20.20.300">
    <property type="entry name" value="Glycoside hydrolase, family 3, N-terminal domain"/>
    <property type="match status" value="1"/>
</dbReference>
<evidence type="ECO:0000313" key="13">
    <source>
        <dbReference type="EMBL" id="KAK4250273.1"/>
    </source>
</evidence>
<feature type="domain" description="Fibronectin type III-like" evidence="12">
    <location>
        <begin position="789"/>
        <end position="873"/>
    </location>
</feature>
<dbReference type="SUPFAM" id="SSF52279">
    <property type="entry name" value="Beta-D-glucan exohydrolase, C-terminal domain"/>
    <property type="match status" value="1"/>
</dbReference>
<dbReference type="InterPro" id="IPR019800">
    <property type="entry name" value="Glyco_hydro_3_AS"/>
</dbReference>
<reference evidence="13" key="2">
    <citation type="submission" date="2023-05" db="EMBL/GenBank/DDBJ databases">
        <authorList>
            <consortium name="Lawrence Berkeley National Laboratory"/>
            <person name="Steindorff A."/>
            <person name="Hensen N."/>
            <person name="Bonometti L."/>
            <person name="Westerberg I."/>
            <person name="Brannstrom I.O."/>
            <person name="Guillou S."/>
            <person name="Cros-Aarteil S."/>
            <person name="Calhoun S."/>
            <person name="Haridas S."/>
            <person name="Kuo A."/>
            <person name="Mondo S."/>
            <person name="Pangilinan J."/>
            <person name="Riley R."/>
            <person name="Labutti K."/>
            <person name="Andreopoulos B."/>
            <person name="Lipzen A."/>
            <person name="Chen C."/>
            <person name="Yanf M."/>
            <person name="Daum C."/>
            <person name="Ng V."/>
            <person name="Clum A."/>
            <person name="Ohm R."/>
            <person name="Martin F."/>
            <person name="Silar P."/>
            <person name="Natvig D."/>
            <person name="Lalanne C."/>
            <person name="Gautier V."/>
            <person name="Ament-Velasquez S.L."/>
            <person name="Kruys A."/>
            <person name="Hutchinson M.I."/>
            <person name="Powell A.J."/>
            <person name="Barry K."/>
            <person name="Miller A.N."/>
            <person name="Grigoriev I.V."/>
            <person name="Debuchy R."/>
            <person name="Gladieux P."/>
            <person name="Thoren M.H."/>
            <person name="Johannesson H."/>
        </authorList>
    </citation>
    <scope>NUCLEOTIDE SEQUENCE</scope>
    <source>
        <strain evidence="13">CBS 359.72</strain>
    </source>
</reference>
<evidence type="ECO:0000313" key="14">
    <source>
        <dbReference type="Proteomes" id="UP001303647"/>
    </source>
</evidence>
<dbReference type="PRINTS" id="PR00133">
    <property type="entry name" value="GLHYDRLASE3"/>
</dbReference>
<evidence type="ECO:0000256" key="11">
    <source>
        <dbReference type="SAM" id="SignalP"/>
    </source>
</evidence>
<organism evidence="13 14">
    <name type="scientific">Corynascus novoguineensis</name>
    <dbReference type="NCBI Taxonomy" id="1126955"/>
    <lineage>
        <taxon>Eukaryota</taxon>
        <taxon>Fungi</taxon>
        <taxon>Dikarya</taxon>
        <taxon>Ascomycota</taxon>
        <taxon>Pezizomycotina</taxon>
        <taxon>Sordariomycetes</taxon>
        <taxon>Sordariomycetidae</taxon>
        <taxon>Sordariales</taxon>
        <taxon>Chaetomiaceae</taxon>
        <taxon>Corynascus</taxon>
    </lineage>
</organism>
<dbReference type="InterPro" id="IPR026891">
    <property type="entry name" value="Fn3-like"/>
</dbReference>
<reference evidence="13" key="1">
    <citation type="journal article" date="2023" name="Mol. Phylogenet. Evol.">
        <title>Genome-scale phylogeny and comparative genomics of the fungal order Sordariales.</title>
        <authorList>
            <person name="Hensen N."/>
            <person name="Bonometti L."/>
            <person name="Westerberg I."/>
            <person name="Brannstrom I.O."/>
            <person name="Guillou S."/>
            <person name="Cros-Aarteil S."/>
            <person name="Calhoun S."/>
            <person name="Haridas S."/>
            <person name="Kuo A."/>
            <person name="Mondo S."/>
            <person name="Pangilinan J."/>
            <person name="Riley R."/>
            <person name="LaButti K."/>
            <person name="Andreopoulos B."/>
            <person name="Lipzen A."/>
            <person name="Chen C."/>
            <person name="Yan M."/>
            <person name="Daum C."/>
            <person name="Ng V."/>
            <person name="Clum A."/>
            <person name="Steindorff A."/>
            <person name="Ohm R.A."/>
            <person name="Martin F."/>
            <person name="Silar P."/>
            <person name="Natvig D.O."/>
            <person name="Lalanne C."/>
            <person name="Gautier V."/>
            <person name="Ament-Velasquez S.L."/>
            <person name="Kruys A."/>
            <person name="Hutchinson M.I."/>
            <person name="Powell A.J."/>
            <person name="Barry K."/>
            <person name="Miller A.N."/>
            <person name="Grigoriev I.V."/>
            <person name="Debuchy R."/>
            <person name="Gladieux P."/>
            <person name="Hiltunen Thoren M."/>
            <person name="Johannesson H."/>
        </authorList>
    </citation>
    <scope>NUCLEOTIDE SEQUENCE</scope>
    <source>
        <strain evidence="13">CBS 359.72</strain>
    </source>
</reference>
<evidence type="ECO:0000256" key="2">
    <source>
        <dbReference type="ARBA" id="ARBA00004987"/>
    </source>
</evidence>
<dbReference type="EC" id="3.2.1.21" evidence="10"/>
<dbReference type="AlphaFoldDB" id="A0AAN7CXL6"/>
<keyword evidence="9 10" id="KW-0624">Polysaccharide degradation</keyword>
<dbReference type="Proteomes" id="UP001303647">
    <property type="component" value="Unassembled WGS sequence"/>
</dbReference>
<dbReference type="Gene3D" id="3.40.50.1700">
    <property type="entry name" value="Glycoside hydrolase family 3 C-terminal domain"/>
    <property type="match status" value="1"/>
</dbReference>
<dbReference type="SUPFAM" id="SSF51445">
    <property type="entry name" value="(Trans)glycosidases"/>
    <property type="match status" value="1"/>
</dbReference>
<sequence>MVYRASAVWLSLALTPFVPPALARSIGPRDAVPEGYYAAPYYPAPHGGWLESWQDAYAKAYALVSQMTLAEKTNITSGVGIYMASRPCVGNSGSADRLGFPQLCLQDSALGVASADNITAFPAGITTGATWDKALMYARGVAIGKEFRGKGANIHLGPAVGPLGRKPLGGRNWEGFGSDPVLQGKAAALHIKGVQEQGVIATIKHFIGNEQEMFRMYNPFQPGYSANIDDRTLHEVYMWPFAEAVHAGVGAAMTAYNAVNGSASSQNSYLINGLLKDELGFQGMVMSDWLSHISGVDSALAGLDVNMPGDTNIPLFGFSLWQYELTRSVLNGSVPLDRLNDMATRVVAAWYKMGQDKNFPRPNFSSNTRDRNGLLYPAAVFSPIGQVNWFVNVQEDHYKVARQVAQDAITLLKNNGSLLPLSTSSKITVFGTDAQVNSAGPNACLNRACNKGTLGMGWGSGVADYPYFDDPISAIRKRIPDVKFQNSDNFPLFLDEPSPDDIAIVFISSDAGENSFTVENNHGDRDSDKLAAWHGGDKLVQKAAEKFQNVVVVAHTVGPLILESWIDLPSVKAVLFAHLPGQEAGESLTNVLFGDVSPSGHLPYSITKAATDYPESIANLKGFALGQVQDTYSEGLYIDYRSLNKHSIKPRFAFGHGLSYTTFSFTNVTIKPVNGTVPLSVTPPPRPPKLATPSYPTTIPNASEAYYPPGFRPIWRYLYSWLHQSEADAAHAIGVAGTKKYAYPEGYSTTQKPGPAAGGGEGGHPSLWDVAWEVDVTVTNTGDRFPGRASVQGYVQFPEGITYDTPVVQLRDFEKTRELAPGESQRVTLRLTRRDVSVWDAELQNWVVPGAAVAARAKGKTQGRYTFWIGEASDKLFLACYTDTARCQSGLEPPV</sequence>
<evidence type="ECO:0000259" key="12">
    <source>
        <dbReference type="SMART" id="SM01217"/>
    </source>
</evidence>
<dbReference type="Pfam" id="PF01915">
    <property type="entry name" value="Glyco_hydro_3_C"/>
    <property type="match status" value="1"/>
</dbReference>
<name>A0AAN7CXL6_9PEZI</name>
<dbReference type="Pfam" id="PF00933">
    <property type="entry name" value="Glyco_hydro_3"/>
    <property type="match status" value="1"/>
</dbReference>
<keyword evidence="4 10" id="KW-0378">Hydrolase</keyword>
<keyword evidence="7 10" id="KW-0119">Carbohydrate metabolism</keyword>
<dbReference type="GO" id="GO:0030245">
    <property type="term" value="P:cellulose catabolic process"/>
    <property type="evidence" value="ECO:0007669"/>
    <property type="project" value="UniProtKB-KW"/>
</dbReference>
<dbReference type="GO" id="GO:0008422">
    <property type="term" value="F:beta-glucosidase activity"/>
    <property type="evidence" value="ECO:0007669"/>
    <property type="project" value="UniProtKB-EC"/>
</dbReference>
<keyword evidence="14" id="KW-1185">Reference proteome</keyword>
<dbReference type="FunFam" id="3.40.50.1700:FF:000003">
    <property type="entry name" value="Probable beta-glucosidase"/>
    <property type="match status" value="1"/>
</dbReference>
<comment type="pathway">
    <text evidence="2 10">Glycan metabolism; cellulose degradation.</text>
</comment>
<feature type="signal peptide" evidence="11">
    <location>
        <begin position="1"/>
        <end position="23"/>
    </location>
</feature>
<dbReference type="Pfam" id="PF14310">
    <property type="entry name" value="Fn3-like"/>
    <property type="match status" value="1"/>
</dbReference>
<dbReference type="InterPro" id="IPR002772">
    <property type="entry name" value="Glyco_hydro_3_C"/>
</dbReference>
<dbReference type="EMBL" id="MU857615">
    <property type="protein sequence ID" value="KAK4250273.1"/>
    <property type="molecule type" value="Genomic_DNA"/>
</dbReference>
<accession>A0AAN7CXL6</accession>
<dbReference type="PANTHER" id="PTHR42715:SF2">
    <property type="entry name" value="BETA-GLUCOSIDASE F-RELATED"/>
    <property type="match status" value="1"/>
</dbReference>
<evidence type="ECO:0000256" key="8">
    <source>
        <dbReference type="ARBA" id="ARBA00023295"/>
    </source>
</evidence>
<dbReference type="FunFam" id="3.20.20.300:FF:000002">
    <property type="entry name" value="Probable beta-glucosidase"/>
    <property type="match status" value="1"/>
</dbReference>
<evidence type="ECO:0000256" key="9">
    <source>
        <dbReference type="ARBA" id="ARBA00023326"/>
    </source>
</evidence>
<keyword evidence="8 10" id="KW-0326">Glycosidase</keyword>
<dbReference type="InterPro" id="IPR050288">
    <property type="entry name" value="Cellulose_deg_GH3"/>
</dbReference>
<comment type="similarity">
    <text evidence="3 10">Belongs to the glycosyl hydrolase 3 family.</text>
</comment>
<protein>
    <recommendedName>
        <fullName evidence="10">beta-glucosidase</fullName>
        <ecNumber evidence="10">3.2.1.21</ecNumber>
    </recommendedName>
</protein>
<dbReference type="InterPro" id="IPR036962">
    <property type="entry name" value="Glyco_hydro_3_N_sf"/>
</dbReference>